<gene>
    <name evidence="1" type="ORF">Tci_930385</name>
</gene>
<dbReference type="SUPFAM" id="SSF54211">
    <property type="entry name" value="Ribosomal protein S5 domain 2-like"/>
    <property type="match status" value="1"/>
</dbReference>
<dbReference type="InterPro" id="IPR020568">
    <property type="entry name" value="Ribosomal_Su5_D2-typ_SF"/>
</dbReference>
<dbReference type="EMBL" id="BKCJ011852693">
    <property type="protein sequence ID" value="GFD58416.1"/>
    <property type="molecule type" value="Genomic_DNA"/>
</dbReference>
<dbReference type="AlphaFoldDB" id="A0A699XKS2"/>
<organism evidence="1">
    <name type="scientific">Tanacetum cinerariifolium</name>
    <name type="common">Dalmatian daisy</name>
    <name type="synonym">Chrysanthemum cinerariifolium</name>
    <dbReference type="NCBI Taxonomy" id="118510"/>
    <lineage>
        <taxon>Eukaryota</taxon>
        <taxon>Viridiplantae</taxon>
        <taxon>Streptophyta</taxon>
        <taxon>Embryophyta</taxon>
        <taxon>Tracheophyta</taxon>
        <taxon>Spermatophyta</taxon>
        <taxon>Magnoliopsida</taxon>
        <taxon>eudicotyledons</taxon>
        <taxon>Gunneridae</taxon>
        <taxon>Pentapetalae</taxon>
        <taxon>asterids</taxon>
        <taxon>campanulids</taxon>
        <taxon>Asterales</taxon>
        <taxon>Asteraceae</taxon>
        <taxon>Asteroideae</taxon>
        <taxon>Anthemideae</taxon>
        <taxon>Anthemidinae</taxon>
        <taxon>Tanacetum</taxon>
    </lineage>
</organism>
<feature type="non-terminal residue" evidence="1">
    <location>
        <position position="1"/>
    </location>
</feature>
<name>A0A699XKS2_TANCI</name>
<dbReference type="Gene3D" id="3.30.230.10">
    <property type="match status" value="1"/>
</dbReference>
<dbReference type="Pfam" id="PF13541">
    <property type="entry name" value="ChlI"/>
    <property type="match status" value="1"/>
</dbReference>
<sequence length="85" mass="8842">IKELERYEFAGELSLSGELRPVRGALAMSFAMHRAGAAPGGQGARAFILPQANADEAALVADAAIYPARTLLDVCAHFAAKGEDG</sequence>
<comment type="caution">
    <text evidence="1">The sequence shown here is derived from an EMBL/GenBank/DDBJ whole genome shotgun (WGS) entry which is preliminary data.</text>
</comment>
<proteinExistence type="predicted"/>
<dbReference type="InterPro" id="IPR014721">
    <property type="entry name" value="Ribsml_uS5_D2-typ_fold_subgr"/>
</dbReference>
<feature type="non-terminal residue" evidence="1">
    <location>
        <position position="85"/>
    </location>
</feature>
<evidence type="ECO:0000313" key="1">
    <source>
        <dbReference type="EMBL" id="GFD58416.1"/>
    </source>
</evidence>
<reference evidence="1" key="1">
    <citation type="journal article" date="2019" name="Sci. Rep.">
        <title>Draft genome of Tanacetum cinerariifolium, the natural source of mosquito coil.</title>
        <authorList>
            <person name="Yamashiro T."/>
            <person name="Shiraishi A."/>
            <person name="Satake H."/>
            <person name="Nakayama K."/>
        </authorList>
    </citation>
    <scope>NUCLEOTIDE SEQUENCE</scope>
</reference>
<evidence type="ECO:0008006" key="2">
    <source>
        <dbReference type="Google" id="ProtNLM"/>
    </source>
</evidence>
<accession>A0A699XKS2</accession>
<protein>
    <recommendedName>
        <fullName evidence="2">Magnesium chelatase ChlI-like catalytic domain-containing protein</fullName>
    </recommendedName>
</protein>